<dbReference type="EMBL" id="CP042469">
    <property type="protein sequence ID" value="QOX65664.1"/>
    <property type="molecule type" value="Genomic_DNA"/>
</dbReference>
<keyword evidence="2" id="KW-1185">Reference proteome</keyword>
<organism evidence="1 2">
    <name type="scientific">Anoxybacterium hadale</name>
    <dbReference type="NCBI Taxonomy" id="3408580"/>
    <lineage>
        <taxon>Bacteria</taxon>
        <taxon>Bacillati</taxon>
        <taxon>Bacillota</taxon>
        <taxon>Clostridia</taxon>
        <taxon>Peptostreptococcales</taxon>
        <taxon>Anaerovoracaceae</taxon>
        <taxon>Anoxybacterium</taxon>
    </lineage>
</organism>
<evidence type="ECO:0000313" key="1">
    <source>
        <dbReference type="EMBL" id="QOX65664.1"/>
    </source>
</evidence>
<gene>
    <name evidence="1" type="ORF">FRZ06_21085</name>
</gene>
<sequence length="40" mass="4447">MCMADWIETLDGFLKLSKHEILTHAGTISAKTAELKAKDE</sequence>
<name>A0ACD1AHC8_9FIRM</name>
<dbReference type="Proteomes" id="UP000594014">
    <property type="component" value="Chromosome"/>
</dbReference>
<evidence type="ECO:0000313" key="2">
    <source>
        <dbReference type="Proteomes" id="UP000594014"/>
    </source>
</evidence>
<proteinExistence type="predicted"/>
<reference evidence="1" key="1">
    <citation type="submission" date="2019-08" db="EMBL/GenBank/DDBJ databases">
        <title>Genome sequence of Clostridiales bacterium MT110.</title>
        <authorList>
            <person name="Cao J."/>
        </authorList>
    </citation>
    <scope>NUCLEOTIDE SEQUENCE</scope>
    <source>
        <strain evidence="1">MT110</strain>
    </source>
</reference>
<accession>A0ACD1AHC8</accession>
<protein>
    <submittedName>
        <fullName evidence="1">Virulence RhuM family protein</fullName>
    </submittedName>
</protein>